<dbReference type="Pfam" id="PF03129">
    <property type="entry name" value="HGTP_anticodon"/>
    <property type="match status" value="1"/>
</dbReference>
<evidence type="ECO:0000256" key="11">
    <source>
        <dbReference type="ARBA" id="ARBA00023146"/>
    </source>
</evidence>
<feature type="domain" description="Aminoacyl-transfer RNA synthetases class-II family profile" evidence="14">
    <location>
        <begin position="181"/>
        <end position="472"/>
    </location>
</feature>
<dbReference type="Gene3D" id="3.30.54.20">
    <property type="match status" value="1"/>
</dbReference>
<dbReference type="SUPFAM" id="SSF55186">
    <property type="entry name" value="ThrRS/AlaRS common domain"/>
    <property type="match status" value="1"/>
</dbReference>
<dbReference type="GO" id="GO:0006435">
    <property type="term" value="P:threonyl-tRNA aminoacylation"/>
    <property type="evidence" value="ECO:0007669"/>
    <property type="project" value="UniProtKB-UniRule"/>
</dbReference>
<dbReference type="FunFam" id="3.30.980.10:FF:000005">
    <property type="entry name" value="Threonyl-tRNA synthetase, mitochondrial"/>
    <property type="match status" value="1"/>
</dbReference>
<dbReference type="CDD" id="cd00771">
    <property type="entry name" value="ThrRS_core"/>
    <property type="match status" value="1"/>
</dbReference>
<feature type="binding site" evidence="13">
    <location>
        <position position="324"/>
    </location>
    <ligand>
        <name>Zn(2+)</name>
        <dbReference type="ChEBI" id="CHEBI:29105"/>
        <note>catalytic</note>
    </ligand>
</feature>
<keyword evidence="8 13" id="KW-0067">ATP-binding</keyword>
<evidence type="ECO:0000259" key="14">
    <source>
        <dbReference type="PROSITE" id="PS50862"/>
    </source>
</evidence>
<evidence type="ECO:0000256" key="3">
    <source>
        <dbReference type="ARBA" id="ARBA00022555"/>
    </source>
</evidence>
<evidence type="ECO:0000256" key="6">
    <source>
        <dbReference type="ARBA" id="ARBA00022741"/>
    </source>
</evidence>
<dbReference type="HAMAP" id="MF_00184">
    <property type="entry name" value="Thr_tRNA_synth"/>
    <property type="match status" value="1"/>
</dbReference>
<name>A0A1F4Q059_UNCSA</name>
<keyword evidence="3 13" id="KW-0820">tRNA-binding</keyword>
<evidence type="ECO:0000256" key="8">
    <source>
        <dbReference type="ARBA" id="ARBA00022840"/>
    </source>
</evidence>
<dbReference type="Pfam" id="PF07973">
    <property type="entry name" value="tRNA_SAD"/>
    <property type="match status" value="1"/>
</dbReference>
<evidence type="ECO:0000256" key="1">
    <source>
        <dbReference type="ARBA" id="ARBA00008226"/>
    </source>
</evidence>
<proteinExistence type="inferred from homology"/>
<dbReference type="EMBL" id="METM01000027">
    <property type="protein sequence ID" value="OGB89269.1"/>
    <property type="molecule type" value="Genomic_DNA"/>
</dbReference>
<dbReference type="EC" id="6.1.1.3" evidence="13"/>
<dbReference type="PANTHER" id="PTHR11451:SF44">
    <property type="entry name" value="THREONINE--TRNA LIGASE, CHLOROPLASTIC_MITOCHONDRIAL 2"/>
    <property type="match status" value="1"/>
</dbReference>
<dbReference type="PANTHER" id="PTHR11451">
    <property type="entry name" value="THREONINE-TRNA LIGASE"/>
    <property type="match status" value="1"/>
</dbReference>
<dbReference type="InterPro" id="IPR018163">
    <property type="entry name" value="Thr/Ala-tRNA-synth_IIc_edit"/>
</dbReference>
<comment type="caution">
    <text evidence="15">The sequence shown here is derived from an EMBL/GenBank/DDBJ whole genome shotgun (WGS) entry which is preliminary data.</text>
</comment>
<dbReference type="InterPro" id="IPR012947">
    <property type="entry name" value="tRNA_SAD"/>
</dbReference>
<sequence>MTKADLDLETLRHSTAHVLAHAVRELFPGVKLGIGPAIESGFYYDFDLPTQITPEDLPKIEEKMREIIKHEHKFERQEMGKTKAIELFEERGEKYKVELLHEIEDDKVSVYKSGDFIDLCRGPHIEHTGHIKAFKLLSIAGAYWHGIETNPMMQRIYGAAFPSQKELDEYIKNLEEAKKRDHRKLGKDLDLFSIHEEAGAGFVYYHPKGAVVRGLIEDFLRKENKKRDYESVYIPHLAKIDLWNTSGHSNYYRENMYFMKIDKQEYVVKPMNCPGHILIFKRKTRSYRDLPIRYFELGTVYRYEKSGVLHGLLRVRGFTQDDAHIFCREDQLEDEILNIIDFITFVMKVFGFEFKVNLSTRPEKFAGTPENWERATAVLEKSLLDRNLPFEIDPGAGVFYGPKIDIKLKDSIGREWQGPTVQVDFNLPQRFDLTYIDETGKEKTPVMVHRAILGSLERFIGALIEHYAGAFPVWLAPTQVSVLPISDKYLGYAEKIAGELKENDVRVEVDRRGEKIGAKIRDTQMQKVPYMLIVGGKEATAGTVAVRHRSKGDLGAKPLADFLFDLKPEMSYNTLNGGH</sequence>
<keyword evidence="5 13" id="KW-0479">Metal-binding</keyword>
<dbReference type="Gene3D" id="3.30.930.10">
    <property type="entry name" value="Bira Bifunctional Protein, Domain 2"/>
    <property type="match status" value="1"/>
</dbReference>
<comment type="cofactor">
    <cofactor evidence="13">
        <name>Zn(2+)</name>
        <dbReference type="ChEBI" id="CHEBI:29105"/>
    </cofactor>
    <text evidence="13">Binds 1 zinc ion per subunit.</text>
</comment>
<keyword evidence="9 13" id="KW-0694">RNA-binding</keyword>
<feature type="region of interest" description="Catalytic" evidence="13">
    <location>
        <begin position="181"/>
        <end position="472"/>
    </location>
</feature>
<dbReference type="InterPro" id="IPR036621">
    <property type="entry name" value="Anticodon-bd_dom_sf"/>
</dbReference>
<keyword evidence="6 13" id="KW-0547">Nucleotide-binding</keyword>
<dbReference type="Gene3D" id="3.40.50.800">
    <property type="entry name" value="Anticodon-binding domain"/>
    <property type="match status" value="1"/>
</dbReference>
<organism evidence="15 16">
    <name type="scientific">candidate division WOR-1 bacterium RIFCSPHIGHO2_01_FULL_53_15</name>
    <dbReference type="NCBI Taxonomy" id="1802564"/>
    <lineage>
        <taxon>Bacteria</taxon>
        <taxon>Bacillati</taxon>
        <taxon>Saganbacteria</taxon>
    </lineage>
</organism>
<dbReference type="AlphaFoldDB" id="A0A1F4Q059"/>
<accession>A0A1F4Q059</accession>
<reference evidence="15 16" key="1">
    <citation type="journal article" date="2016" name="Nat. Commun.">
        <title>Thousands of microbial genomes shed light on interconnected biogeochemical processes in an aquifer system.</title>
        <authorList>
            <person name="Anantharaman K."/>
            <person name="Brown C.T."/>
            <person name="Hug L.A."/>
            <person name="Sharon I."/>
            <person name="Castelle C.J."/>
            <person name="Probst A.J."/>
            <person name="Thomas B.C."/>
            <person name="Singh A."/>
            <person name="Wilkins M.J."/>
            <person name="Karaoz U."/>
            <person name="Brodie E.L."/>
            <person name="Williams K.H."/>
            <person name="Hubbard S.S."/>
            <person name="Banfield J.F."/>
        </authorList>
    </citation>
    <scope>NUCLEOTIDE SEQUENCE [LARGE SCALE GENOMIC DNA]</scope>
</reference>
<comment type="subcellular location">
    <subcellularLocation>
        <location evidence="13">Cytoplasm</location>
    </subcellularLocation>
</comment>
<dbReference type="InterPro" id="IPR004154">
    <property type="entry name" value="Anticodon-bd"/>
</dbReference>
<evidence type="ECO:0000256" key="4">
    <source>
        <dbReference type="ARBA" id="ARBA00022598"/>
    </source>
</evidence>
<dbReference type="Proteomes" id="UP000178724">
    <property type="component" value="Unassembled WGS sequence"/>
</dbReference>
<evidence type="ECO:0000256" key="2">
    <source>
        <dbReference type="ARBA" id="ARBA00022490"/>
    </source>
</evidence>
<dbReference type="GO" id="GO:0004829">
    <property type="term" value="F:threonine-tRNA ligase activity"/>
    <property type="evidence" value="ECO:0007669"/>
    <property type="project" value="UniProtKB-UniRule"/>
</dbReference>
<dbReference type="GO" id="GO:0005524">
    <property type="term" value="F:ATP binding"/>
    <property type="evidence" value="ECO:0007669"/>
    <property type="project" value="UniProtKB-UniRule"/>
</dbReference>
<dbReference type="SMART" id="SM00863">
    <property type="entry name" value="tRNA_SAD"/>
    <property type="match status" value="1"/>
</dbReference>
<dbReference type="GO" id="GO:0005737">
    <property type="term" value="C:cytoplasm"/>
    <property type="evidence" value="ECO:0007669"/>
    <property type="project" value="UniProtKB-SubCell"/>
</dbReference>
<evidence type="ECO:0000256" key="10">
    <source>
        <dbReference type="ARBA" id="ARBA00022917"/>
    </source>
</evidence>
<protein>
    <recommendedName>
        <fullName evidence="13">Threonine--tRNA ligase</fullName>
        <ecNumber evidence="13">6.1.1.3</ecNumber>
    </recommendedName>
    <alternativeName>
        <fullName evidence="13">Threonyl-tRNA synthetase</fullName>
        <shortName evidence="13">ThrRS</shortName>
    </alternativeName>
</protein>
<keyword evidence="10 13" id="KW-0648">Protein biosynthesis</keyword>
<comment type="similarity">
    <text evidence="1 13">Belongs to the class-II aminoacyl-tRNA synthetase family.</text>
</comment>
<keyword evidence="7 13" id="KW-0862">Zinc</keyword>
<dbReference type="SUPFAM" id="SSF55681">
    <property type="entry name" value="Class II aaRS and biotin synthetases"/>
    <property type="match status" value="1"/>
</dbReference>
<dbReference type="GO" id="GO:0046872">
    <property type="term" value="F:metal ion binding"/>
    <property type="evidence" value="ECO:0007669"/>
    <property type="project" value="UniProtKB-KW"/>
</dbReference>
<feature type="binding site" evidence="13">
    <location>
        <position position="273"/>
    </location>
    <ligand>
        <name>Zn(2+)</name>
        <dbReference type="ChEBI" id="CHEBI:29105"/>
        <note>catalytic</note>
    </ligand>
</feature>
<dbReference type="GO" id="GO:0000049">
    <property type="term" value="F:tRNA binding"/>
    <property type="evidence" value="ECO:0007669"/>
    <property type="project" value="UniProtKB-KW"/>
</dbReference>
<dbReference type="InterPro" id="IPR047246">
    <property type="entry name" value="ThrRS_anticodon"/>
</dbReference>
<dbReference type="PRINTS" id="PR01047">
    <property type="entry name" value="TRNASYNTHTHR"/>
</dbReference>
<gene>
    <name evidence="13" type="primary">thrS</name>
    <name evidence="15" type="ORF">A2625_03785</name>
</gene>
<dbReference type="NCBIfam" id="TIGR00418">
    <property type="entry name" value="thrS"/>
    <property type="match status" value="1"/>
</dbReference>
<evidence type="ECO:0000256" key="5">
    <source>
        <dbReference type="ARBA" id="ARBA00022723"/>
    </source>
</evidence>
<evidence type="ECO:0000256" key="7">
    <source>
        <dbReference type="ARBA" id="ARBA00022833"/>
    </source>
</evidence>
<evidence type="ECO:0000256" key="13">
    <source>
        <dbReference type="HAMAP-Rule" id="MF_00184"/>
    </source>
</evidence>
<evidence type="ECO:0000313" key="15">
    <source>
        <dbReference type="EMBL" id="OGB89269.1"/>
    </source>
</evidence>
<evidence type="ECO:0000313" key="16">
    <source>
        <dbReference type="Proteomes" id="UP000178724"/>
    </source>
</evidence>
<keyword evidence="11 13" id="KW-0030">Aminoacyl-tRNA synthetase</keyword>
<keyword evidence="4 13" id="KW-0436">Ligase</keyword>
<dbReference type="FunFam" id="3.30.54.20:FF:000002">
    <property type="entry name" value="Threonine--tRNA ligase"/>
    <property type="match status" value="1"/>
</dbReference>
<evidence type="ECO:0000256" key="12">
    <source>
        <dbReference type="ARBA" id="ARBA00049515"/>
    </source>
</evidence>
<dbReference type="PROSITE" id="PS50862">
    <property type="entry name" value="AA_TRNA_LIGASE_II"/>
    <property type="match status" value="1"/>
</dbReference>
<dbReference type="InterPro" id="IPR002314">
    <property type="entry name" value="aa-tRNA-synt_IIb"/>
</dbReference>
<comment type="subunit">
    <text evidence="13">Homodimer.</text>
</comment>
<dbReference type="Pfam" id="PF00587">
    <property type="entry name" value="tRNA-synt_2b"/>
    <property type="match status" value="1"/>
</dbReference>
<feature type="binding site" evidence="13">
    <location>
        <position position="449"/>
    </location>
    <ligand>
        <name>Zn(2+)</name>
        <dbReference type="ChEBI" id="CHEBI:29105"/>
        <note>catalytic</note>
    </ligand>
</feature>
<dbReference type="InterPro" id="IPR006195">
    <property type="entry name" value="aa-tRNA-synth_II"/>
</dbReference>
<dbReference type="Gene3D" id="3.30.980.10">
    <property type="entry name" value="Threonyl-trna Synthetase, Chain A, domain 2"/>
    <property type="match status" value="1"/>
</dbReference>
<dbReference type="FunFam" id="3.30.930.10:FF:000002">
    <property type="entry name" value="Threonine--tRNA ligase"/>
    <property type="match status" value="1"/>
</dbReference>
<dbReference type="InterPro" id="IPR033728">
    <property type="entry name" value="ThrRS_core"/>
</dbReference>
<dbReference type="SUPFAM" id="SSF52954">
    <property type="entry name" value="Class II aaRS ABD-related"/>
    <property type="match status" value="1"/>
</dbReference>
<dbReference type="InterPro" id="IPR002320">
    <property type="entry name" value="Thr-tRNA-ligase_IIa"/>
</dbReference>
<comment type="catalytic activity">
    <reaction evidence="12 13">
        <text>tRNA(Thr) + L-threonine + ATP = L-threonyl-tRNA(Thr) + AMP + diphosphate + H(+)</text>
        <dbReference type="Rhea" id="RHEA:24624"/>
        <dbReference type="Rhea" id="RHEA-COMP:9670"/>
        <dbReference type="Rhea" id="RHEA-COMP:9704"/>
        <dbReference type="ChEBI" id="CHEBI:15378"/>
        <dbReference type="ChEBI" id="CHEBI:30616"/>
        <dbReference type="ChEBI" id="CHEBI:33019"/>
        <dbReference type="ChEBI" id="CHEBI:57926"/>
        <dbReference type="ChEBI" id="CHEBI:78442"/>
        <dbReference type="ChEBI" id="CHEBI:78534"/>
        <dbReference type="ChEBI" id="CHEBI:456215"/>
        <dbReference type="EC" id="6.1.1.3"/>
    </reaction>
</comment>
<evidence type="ECO:0000256" key="9">
    <source>
        <dbReference type="ARBA" id="ARBA00022884"/>
    </source>
</evidence>
<dbReference type="InterPro" id="IPR045864">
    <property type="entry name" value="aa-tRNA-synth_II/BPL/LPL"/>
</dbReference>
<keyword evidence="2 13" id="KW-0963">Cytoplasm</keyword>
<dbReference type="FunFam" id="3.40.50.800:FF:000001">
    <property type="entry name" value="Threonine--tRNA ligase"/>
    <property type="match status" value="1"/>
</dbReference>
<dbReference type="CDD" id="cd00860">
    <property type="entry name" value="ThrRS_anticodon"/>
    <property type="match status" value="1"/>
</dbReference>